<sequence>MSAEIEARSGPPRGARTSSSLLNDPTFRSIAIQVSLILALVLFAWWLIDNTARNLAAANIASGFGFLWSRAGFDIAQTPIEYSSSETYGRAIFVGIVNTLIVAGAGIVFATIVGFIVGIGRLSQNFLIRLLSTVYVETFRNIPTLLVILFWYFGVLSVLDGPRGLEENAFGFYLTNRGLQTPLVLFDPLAWLTFAAFVIGVLAVVVLARQNKKRQLATGERRPILWPALGLIIGLPLITFLVTGIPATIDYPTPSRFNLQGGFQIRPEFIALFLALSIYTAAFIAEIVRAGILSVAKGQTEAASALGLRRGLTLRLVVVPQAFRVIIPPLTSQYLNLTKNSSLGLAIGYPELVAIGSTVLNQSGQSIEVVMIWMTVYLTISLTVSVFMNWFNAKMALVER</sequence>
<evidence type="ECO:0000256" key="8">
    <source>
        <dbReference type="ARBA" id="ARBA00023136"/>
    </source>
</evidence>
<evidence type="ECO:0000256" key="1">
    <source>
        <dbReference type="ARBA" id="ARBA00004429"/>
    </source>
</evidence>
<accession>A0A1W1YVS3</accession>
<dbReference type="RefSeq" id="WP_084408495.1">
    <property type="nucleotide sequence ID" value="NZ_FWXR01000002.1"/>
</dbReference>
<feature type="transmembrane region" description="Helical" evidence="9">
    <location>
        <begin position="228"/>
        <end position="249"/>
    </location>
</feature>
<feature type="transmembrane region" description="Helical" evidence="9">
    <location>
        <begin position="91"/>
        <end position="120"/>
    </location>
</feature>
<name>A0A1W1YVS3_9HYPH</name>
<dbReference type="InterPro" id="IPR000515">
    <property type="entry name" value="MetI-like"/>
</dbReference>
<reference evidence="11 12" key="1">
    <citation type="submission" date="2017-04" db="EMBL/GenBank/DDBJ databases">
        <authorList>
            <person name="Afonso C.L."/>
            <person name="Miller P.J."/>
            <person name="Scott M.A."/>
            <person name="Spackman E."/>
            <person name="Goraichik I."/>
            <person name="Dimitrov K.M."/>
            <person name="Suarez D.L."/>
            <person name="Swayne D.E."/>
        </authorList>
    </citation>
    <scope>NUCLEOTIDE SEQUENCE [LARGE SCALE GENOMIC DNA]</scope>
    <source>
        <strain evidence="11 12">CGMCC 1.10972</strain>
    </source>
</reference>
<feature type="transmembrane region" description="Helical" evidence="9">
    <location>
        <begin position="30"/>
        <end position="48"/>
    </location>
</feature>
<comment type="similarity">
    <text evidence="2">Belongs to the binding-protein-dependent transport system permease family. HisMQ subfamily.</text>
</comment>
<dbReference type="AlphaFoldDB" id="A0A1W1YVS3"/>
<evidence type="ECO:0000313" key="11">
    <source>
        <dbReference type="EMBL" id="SMC40226.1"/>
    </source>
</evidence>
<feature type="transmembrane region" description="Helical" evidence="9">
    <location>
        <begin position="141"/>
        <end position="159"/>
    </location>
</feature>
<proteinExistence type="inferred from homology"/>
<dbReference type="OrthoDB" id="9808531at2"/>
<evidence type="ECO:0000256" key="9">
    <source>
        <dbReference type="RuleBase" id="RU363032"/>
    </source>
</evidence>
<evidence type="ECO:0000256" key="5">
    <source>
        <dbReference type="ARBA" id="ARBA00022692"/>
    </source>
</evidence>
<comment type="subcellular location">
    <subcellularLocation>
        <location evidence="1">Cell inner membrane</location>
        <topology evidence="1">Multi-pass membrane protein</topology>
    </subcellularLocation>
    <subcellularLocation>
        <location evidence="9">Cell membrane</location>
        <topology evidence="9">Multi-pass membrane protein</topology>
    </subcellularLocation>
</comment>
<evidence type="ECO:0000256" key="6">
    <source>
        <dbReference type="ARBA" id="ARBA00022970"/>
    </source>
</evidence>
<feature type="transmembrane region" description="Helical" evidence="9">
    <location>
        <begin position="269"/>
        <end position="292"/>
    </location>
</feature>
<dbReference type="STRING" id="937218.SAMN06297251_10217"/>
<evidence type="ECO:0000256" key="7">
    <source>
        <dbReference type="ARBA" id="ARBA00022989"/>
    </source>
</evidence>
<feature type="transmembrane region" description="Helical" evidence="9">
    <location>
        <begin position="370"/>
        <end position="391"/>
    </location>
</feature>
<dbReference type="Proteomes" id="UP000192656">
    <property type="component" value="Unassembled WGS sequence"/>
</dbReference>
<keyword evidence="3 9" id="KW-0813">Transport</keyword>
<keyword evidence="7 9" id="KW-1133">Transmembrane helix</keyword>
<protein>
    <submittedName>
        <fullName evidence="11">General L-amino acid transport system permease protein</fullName>
    </submittedName>
</protein>
<dbReference type="NCBIfam" id="TIGR01726">
    <property type="entry name" value="HEQRo_perm_3TM"/>
    <property type="match status" value="1"/>
</dbReference>
<feature type="transmembrane region" description="Helical" evidence="9">
    <location>
        <begin position="189"/>
        <end position="208"/>
    </location>
</feature>
<dbReference type="EMBL" id="FWXR01000002">
    <property type="protein sequence ID" value="SMC40226.1"/>
    <property type="molecule type" value="Genomic_DNA"/>
</dbReference>
<dbReference type="PANTHER" id="PTHR30614:SF37">
    <property type="entry name" value="AMINO-ACID ABC TRANSPORTER PERMEASE PROTEIN YHDX-RELATED"/>
    <property type="match status" value="1"/>
</dbReference>
<dbReference type="PROSITE" id="PS50928">
    <property type="entry name" value="ABC_TM1"/>
    <property type="match status" value="1"/>
</dbReference>
<dbReference type="Gene3D" id="1.10.3720.10">
    <property type="entry name" value="MetI-like"/>
    <property type="match status" value="2"/>
</dbReference>
<gene>
    <name evidence="11" type="ORF">SAMN06297251_10217</name>
</gene>
<dbReference type="PANTHER" id="PTHR30614">
    <property type="entry name" value="MEMBRANE COMPONENT OF AMINO ACID ABC TRANSPORTER"/>
    <property type="match status" value="1"/>
</dbReference>
<keyword evidence="4" id="KW-1003">Cell membrane</keyword>
<organism evidence="11 12">
    <name type="scientific">Fulvimarina manganoxydans</name>
    <dbReference type="NCBI Taxonomy" id="937218"/>
    <lineage>
        <taxon>Bacteria</taxon>
        <taxon>Pseudomonadati</taxon>
        <taxon>Pseudomonadota</taxon>
        <taxon>Alphaproteobacteria</taxon>
        <taxon>Hyphomicrobiales</taxon>
        <taxon>Aurantimonadaceae</taxon>
        <taxon>Fulvimarina</taxon>
    </lineage>
</organism>
<dbReference type="SUPFAM" id="SSF161098">
    <property type="entry name" value="MetI-like"/>
    <property type="match status" value="2"/>
</dbReference>
<keyword evidence="6" id="KW-0029">Amino-acid transport</keyword>
<dbReference type="GO" id="GO:0022857">
    <property type="term" value="F:transmembrane transporter activity"/>
    <property type="evidence" value="ECO:0007669"/>
    <property type="project" value="InterPro"/>
</dbReference>
<evidence type="ECO:0000256" key="4">
    <source>
        <dbReference type="ARBA" id="ARBA00022475"/>
    </source>
</evidence>
<dbReference type="InterPro" id="IPR010065">
    <property type="entry name" value="AA_ABC_transptr_permease_3TM"/>
</dbReference>
<dbReference type="InterPro" id="IPR035906">
    <property type="entry name" value="MetI-like_sf"/>
</dbReference>
<feature type="domain" description="ABC transmembrane type-1" evidence="10">
    <location>
        <begin position="96"/>
        <end position="388"/>
    </location>
</feature>
<evidence type="ECO:0000256" key="2">
    <source>
        <dbReference type="ARBA" id="ARBA00010072"/>
    </source>
</evidence>
<keyword evidence="8 9" id="KW-0472">Membrane</keyword>
<feature type="transmembrane region" description="Helical" evidence="9">
    <location>
        <begin position="55"/>
        <end position="71"/>
    </location>
</feature>
<keyword evidence="5 9" id="KW-0812">Transmembrane</keyword>
<dbReference type="GO" id="GO:0006865">
    <property type="term" value="P:amino acid transport"/>
    <property type="evidence" value="ECO:0007669"/>
    <property type="project" value="UniProtKB-KW"/>
</dbReference>
<evidence type="ECO:0000259" key="10">
    <source>
        <dbReference type="PROSITE" id="PS50928"/>
    </source>
</evidence>
<evidence type="ECO:0000256" key="3">
    <source>
        <dbReference type="ARBA" id="ARBA00022448"/>
    </source>
</evidence>
<dbReference type="InterPro" id="IPR043429">
    <property type="entry name" value="ArtM/GltK/GlnP/TcyL/YhdX-like"/>
</dbReference>
<dbReference type="GO" id="GO:0043190">
    <property type="term" value="C:ATP-binding cassette (ABC) transporter complex"/>
    <property type="evidence" value="ECO:0007669"/>
    <property type="project" value="InterPro"/>
</dbReference>
<evidence type="ECO:0000313" key="12">
    <source>
        <dbReference type="Proteomes" id="UP000192656"/>
    </source>
</evidence>
<keyword evidence="12" id="KW-1185">Reference proteome</keyword>
<dbReference type="Pfam" id="PF00528">
    <property type="entry name" value="BPD_transp_1"/>
    <property type="match status" value="1"/>
</dbReference>
<dbReference type="CDD" id="cd06261">
    <property type="entry name" value="TM_PBP2"/>
    <property type="match status" value="1"/>
</dbReference>